<name>A0A0A9I1N5_ARUDO</name>
<dbReference type="EMBL" id="GBRH01158838">
    <property type="protein sequence ID" value="JAE39058.1"/>
    <property type="molecule type" value="Transcribed_RNA"/>
</dbReference>
<sequence length="32" mass="3638">MVFLKRCNTTGNLHCLECLEREESNKVREGAG</sequence>
<evidence type="ECO:0000313" key="1">
    <source>
        <dbReference type="EMBL" id="JAE39058.1"/>
    </source>
</evidence>
<dbReference type="AlphaFoldDB" id="A0A0A9I1N5"/>
<accession>A0A0A9I1N5</accession>
<protein>
    <submittedName>
        <fullName evidence="1">Uncharacterized protein</fullName>
    </submittedName>
</protein>
<organism evidence="1">
    <name type="scientific">Arundo donax</name>
    <name type="common">Giant reed</name>
    <name type="synonym">Donax arundinaceus</name>
    <dbReference type="NCBI Taxonomy" id="35708"/>
    <lineage>
        <taxon>Eukaryota</taxon>
        <taxon>Viridiplantae</taxon>
        <taxon>Streptophyta</taxon>
        <taxon>Embryophyta</taxon>
        <taxon>Tracheophyta</taxon>
        <taxon>Spermatophyta</taxon>
        <taxon>Magnoliopsida</taxon>
        <taxon>Liliopsida</taxon>
        <taxon>Poales</taxon>
        <taxon>Poaceae</taxon>
        <taxon>PACMAD clade</taxon>
        <taxon>Arundinoideae</taxon>
        <taxon>Arundineae</taxon>
        <taxon>Arundo</taxon>
    </lineage>
</organism>
<reference evidence="1" key="1">
    <citation type="submission" date="2014-09" db="EMBL/GenBank/DDBJ databases">
        <authorList>
            <person name="Magalhaes I.L.F."/>
            <person name="Oliveira U."/>
            <person name="Santos F.R."/>
            <person name="Vidigal T.H.D.A."/>
            <person name="Brescovit A.D."/>
            <person name="Santos A.J."/>
        </authorList>
    </citation>
    <scope>NUCLEOTIDE SEQUENCE</scope>
    <source>
        <tissue evidence="1">Shoot tissue taken approximately 20 cm above the soil surface</tissue>
    </source>
</reference>
<reference evidence="1" key="2">
    <citation type="journal article" date="2015" name="Data Brief">
        <title>Shoot transcriptome of the giant reed, Arundo donax.</title>
        <authorList>
            <person name="Barrero R.A."/>
            <person name="Guerrero F.D."/>
            <person name="Moolhuijzen P."/>
            <person name="Goolsby J.A."/>
            <person name="Tidwell J."/>
            <person name="Bellgard S.E."/>
            <person name="Bellgard M.I."/>
        </authorList>
    </citation>
    <scope>NUCLEOTIDE SEQUENCE</scope>
    <source>
        <tissue evidence="1">Shoot tissue taken approximately 20 cm above the soil surface</tissue>
    </source>
</reference>
<proteinExistence type="predicted"/>